<evidence type="ECO:0000256" key="1">
    <source>
        <dbReference type="SAM" id="Coils"/>
    </source>
</evidence>
<keyword evidence="3" id="KW-1185">Reference proteome</keyword>
<evidence type="ECO:0000313" key="3">
    <source>
        <dbReference type="Proteomes" id="UP000602284"/>
    </source>
</evidence>
<organism evidence="2 3">
    <name type="scientific">Tumebacillus amylolyticus</name>
    <dbReference type="NCBI Taxonomy" id="2801339"/>
    <lineage>
        <taxon>Bacteria</taxon>
        <taxon>Bacillati</taxon>
        <taxon>Bacillota</taxon>
        <taxon>Bacilli</taxon>
        <taxon>Bacillales</taxon>
        <taxon>Alicyclobacillaceae</taxon>
        <taxon>Tumebacillus</taxon>
    </lineage>
</organism>
<gene>
    <name evidence="2" type="ORF">JJB07_23315</name>
</gene>
<feature type="coiled-coil region" evidence="1">
    <location>
        <begin position="887"/>
        <end position="985"/>
    </location>
</feature>
<accession>A0ABS1JGX2</accession>
<dbReference type="InterPro" id="IPR013496">
    <property type="entry name" value="CHP02680"/>
</dbReference>
<feature type="coiled-coil region" evidence="1">
    <location>
        <begin position="286"/>
        <end position="313"/>
    </location>
</feature>
<dbReference type="InterPro" id="IPR027417">
    <property type="entry name" value="P-loop_NTPase"/>
</dbReference>
<sequence length="1357" mass="159518">MKERWVLHRAGMLNFWYYDEQEFEIEGGRVLFRGSNGAGKSVTMQSLLPLVLDGDTRPSRLDPFGSRDRKIEYYLLGDQGQHAERTGYLWLEFAHGTSGRYLTIGIGLRARRGNRELDFWGFAITDNRRIGRGFDLYKREFSMGQENKVPHTWKEMRDLIGEGGHFVRERKEYAMLVNKLLFRYENQDSYGEMLHLLLQLRSPKLSKDFKPTTIYGILKSALPSLEEDELYPLAEVLESIDQIGDRQRELEHHVGYVEDLEKAYGTYNRYQLFHRAEKAVQSAARLQEKDLLVAQQQQELQSKEQELAEQRTFDQKQAHELRNEQAELDVLNQDEAFSKRQDLQSKYKEKQTLELNLDKSRRDLDYWRIEEKKVRLQIETASLQMQAEQAKQADLLSELEASAREMEFVYHDVFHRRVSREMEQSVFWASWKMAIHEHQASLNEALKCAREHSQSKKDVFERDAQLSAARERRDEMEKQFHAFQVALEKEKEQQQERMFAWRDQLQELQVSETEMISLLQQLALFPERTYEEVKRVLGAIYDPQVQEVRIEALQNAAFLKQLRDAEQEKRVELQSWRHQREPEPVRSKHRERTRQIYGEQQVVGMPLYEACEFFPHVPEETRAMLESLLQETGLLDSWVGKLGVLWKREDQEFWVQTQPLMFGHTLADFLRPTPPEDGSVSAEWIQDVLQSIEIGDPVNGSERVVLSEQGFFRLGSLLGKVQPKERAEYIGKESRKQTRLATIKRLEAELADLTLQVEAHEGVVEALQAREMQLQKEYGLFPDAKELFEARDAVLKGQVKLEAAQGDVEVKNDHHKRAMEKEREVRGRLLELTQTWSFLKNEARLTEAMEQLSGYRGFYGELQTACTRYLTAQKQVSDGAQQVDVVVEKLEIEEAHQQKHLEVLEEIQATIQAYEKSLQEMKAEEKYQRLQELMRSVELRRETRKNLGNRMKQVEIAIGILQNELRNLHRERMNILSELEDLVDEWRTEWKMRLVAPWREQELPSEMQDQVALCRTLAQTLGKEFEPKRAIENAVNNIYKVFNEVNVHLHQYVLEWEDLNGRQLVKFSYDRGKPLTPERLLDQLRVQLAEQNLLLQEKEKELLEKVLIQSVGVSIRQKIQRAEAWVREMNLLMSKRNTSSGLQLKLRWEPKEKGSEMEMETVRLVELLRRDYEHLTNADREELYQHFQEKIQQAKAEADHVGALREIIHQFLDYREWYRFQLLSKQGEQVEYRELTDPRFNVMSGGEKAMTMYIPLFVAVSSRYKGTAPDAPKLISLDEAFAGVDEENVRDLFELLTEMEFDYMMTSQVLWGCFDTVPKLSIYEIMRPKGAESVDVIPYTWDGKVRRTNFEAIEQVG</sequence>
<feature type="coiled-coil region" evidence="1">
    <location>
        <begin position="343"/>
        <end position="393"/>
    </location>
</feature>
<keyword evidence="1" id="KW-0175">Coiled coil</keyword>
<comment type="caution">
    <text evidence="2">The sequence shown here is derived from an EMBL/GenBank/DDBJ whole genome shotgun (WGS) entry which is preliminary data.</text>
</comment>
<protein>
    <submittedName>
        <fullName evidence="2">TIGR02680 family protein</fullName>
    </submittedName>
</protein>
<dbReference type="Pfam" id="PF13558">
    <property type="entry name" value="SbcC_Walker_B"/>
    <property type="match status" value="1"/>
</dbReference>
<name>A0ABS1JGX2_9BACL</name>
<dbReference type="Proteomes" id="UP000602284">
    <property type="component" value="Unassembled WGS sequence"/>
</dbReference>
<reference evidence="2 3" key="1">
    <citation type="submission" date="2021-01" db="EMBL/GenBank/DDBJ databases">
        <title>Tumebacillus sp. strain ITR2 16S ribosomal RNA gene Genome sequencing and assembly.</title>
        <authorList>
            <person name="Kang M."/>
        </authorList>
    </citation>
    <scope>NUCLEOTIDE SEQUENCE [LARGE SCALE GENOMIC DNA]</scope>
    <source>
        <strain evidence="2 3">ITR2</strain>
    </source>
</reference>
<feature type="coiled-coil region" evidence="1">
    <location>
        <begin position="736"/>
        <end position="777"/>
    </location>
</feature>
<dbReference type="RefSeq" id="WP_201638471.1">
    <property type="nucleotide sequence ID" value="NZ_JAEQNB010000015.1"/>
</dbReference>
<dbReference type="SUPFAM" id="SSF52540">
    <property type="entry name" value="P-loop containing nucleoside triphosphate hydrolases"/>
    <property type="match status" value="1"/>
</dbReference>
<proteinExistence type="predicted"/>
<evidence type="ECO:0000313" key="2">
    <source>
        <dbReference type="EMBL" id="MBL0389480.1"/>
    </source>
</evidence>
<feature type="coiled-coil region" evidence="1">
    <location>
        <begin position="473"/>
        <end position="511"/>
    </location>
</feature>
<dbReference type="Gene3D" id="3.40.50.300">
    <property type="entry name" value="P-loop containing nucleotide triphosphate hydrolases"/>
    <property type="match status" value="1"/>
</dbReference>
<dbReference type="NCBIfam" id="TIGR02680">
    <property type="entry name" value="TIGR02680 family protein"/>
    <property type="match status" value="1"/>
</dbReference>
<dbReference type="EMBL" id="JAEQNB010000015">
    <property type="protein sequence ID" value="MBL0389480.1"/>
    <property type="molecule type" value="Genomic_DNA"/>
</dbReference>